<evidence type="ECO:0000313" key="1">
    <source>
        <dbReference type="EMBL" id="MFC6724093.1"/>
    </source>
</evidence>
<proteinExistence type="predicted"/>
<protein>
    <submittedName>
        <fullName evidence="1">Uncharacterized protein</fullName>
    </submittedName>
</protein>
<accession>A0ABD5RYU7</accession>
<evidence type="ECO:0000313" key="2">
    <source>
        <dbReference type="Proteomes" id="UP001596328"/>
    </source>
</evidence>
<dbReference type="Proteomes" id="UP001596328">
    <property type="component" value="Unassembled WGS sequence"/>
</dbReference>
<comment type="caution">
    <text evidence="1">The sequence shown here is derived from an EMBL/GenBank/DDBJ whole genome shotgun (WGS) entry which is preliminary data.</text>
</comment>
<dbReference type="EMBL" id="JBHSWU010000099">
    <property type="protein sequence ID" value="MFC6724093.1"/>
    <property type="molecule type" value="Genomic_DNA"/>
</dbReference>
<reference evidence="1 2" key="1">
    <citation type="journal article" date="2019" name="Int. J. Syst. Evol. Microbiol.">
        <title>The Global Catalogue of Microorganisms (GCM) 10K type strain sequencing project: providing services to taxonomists for standard genome sequencing and annotation.</title>
        <authorList>
            <consortium name="The Broad Institute Genomics Platform"/>
            <consortium name="The Broad Institute Genome Sequencing Center for Infectious Disease"/>
            <person name="Wu L."/>
            <person name="Ma J."/>
        </authorList>
    </citation>
    <scope>NUCLEOTIDE SEQUENCE [LARGE SCALE GENOMIC DNA]</scope>
    <source>
        <strain evidence="1 2">NBRC 111368</strain>
    </source>
</reference>
<dbReference type="AlphaFoldDB" id="A0ABD5RYU7"/>
<name>A0ABD5RYU7_9EURY</name>
<sequence length="244" mass="27863">MDQFGTFMSMMFDDFGEFFEGVLEGVIALPPEERFTRSHEVVIEQIREEFGTEGAFAAQFAQFNDEQIPNFVRQLNQKLITDLVRGIYFHREADIYLILAALVQTSDNIVGILEGDFDQDVKEVAYSSMMALWCRLVHEIRQGEEPPIRELALDIYRARYYVNEAMDDSAVDVETPDHLPEEKIEQEMIEFGAAIAYKLAKISVGRGAELAGLREREFRKRVLPAYGIEPRTGPRSADELGEPI</sequence>
<keyword evidence="2" id="KW-1185">Reference proteome</keyword>
<organism evidence="1 2">
    <name type="scientific">Halobium palmae</name>
    <dbReference type="NCBI Taxonomy" id="1776492"/>
    <lineage>
        <taxon>Archaea</taxon>
        <taxon>Methanobacteriati</taxon>
        <taxon>Methanobacteriota</taxon>
        <taxon>Stenosarchaea group</taxon>
        <taxon>Halobacteria</taxon>
        <taxon>Halobacteriales</taxon>
        <taxon>Haloferacaceae</taxon>
        <taxon>Halobium</taxon>
    </lineage>
</organism>
<gene>
    <name evidence="1" type="ORF">ACFQE1_06830</name>
</gene>